<dbReference type="Gene3D" id="3.30.465.10">
    <property type="match status" value="1"/>
</dbReference>
<dbReference type="InterPro" id="IPR016166">
    <property type="entry name" value="FAD-bd_PCMH"/>
</dbReference>
<evidence type="ECO:0000313" key="7">
    <source>
        <dbReference type="EMBL" id="TCD63864.1"/>
    </source>
</evidence>
<protein>
    <recommendedName>
        <fullName evidence="6">FAD-binding PCMH-type domain-containing protein</fullName>
    </recommendedName>
</protein>
<dbReference type="SUPFAM" id="SSF56176">
    <property type="entry name" value="FAD-binding/transporter-associated domain-like"/>
    <property type="match status" value="1"/>
</dbReference>
<dbReference type="Pfam" id="PF01565">
    <property type="entry name" value="FAD_binding_4"/>
    <property type="match status" value="1"/>
</dbReference>
<feature type="domain" description="FAD-binding PCMH-type" evidence="6">
    <location>
        <begin position="33"/>
        <end position="205"/>
    </location>
</feature>
<evidence type="ECO:0000313" key="8">
    <source>
        <dbReference type="Proteomes" id="UP000292702"/>
    </source>
</evidence>
<reference evidence="7 8" key="1">
    <citation type="submission" date="2018-11" db="EMBL/GenBank/DDBJ databases">
        <title>Genome assembly of Steccherinum ochraceum LE-BIN_3174, the white-rot fungus of the Steccherinaceae family (The Residual Polyporoid clade, Polyporales, Basidiomycota).</title>
        <authorList>
            <person name="Fedorova T.V."/>
            <person name="Glazunova O.A."/>
            <person name="Landesman E.O."/>
            <person name="Moiseenko K.V."/>
            <person name="Psurtseva N.V."/>
            <person name="Savinova O.S."/>
            <person name="Shakhova N.V."/>
            <person name="Tyazhelova T.V."/>
            <person name="Vasina D.V."/>
        </authorList>
    </citation>
    <scope>NUCLEOTIDE SEQUENCE [LARGE SCALE GENOMIC DNA]</scope>
    <source>
        <strain evidence="7 8">LE-BIN_3174</strain>
    </source>
</reference>
<comment type="cofactor">
    <cofactor evidence="1">
        <name>FAD</name>
        <dbReference type="ChEBI" id="CHEBI:57692"/>
    </cofactor>
</comment>
<name>A0A4R0RNE0_9APHY</name>
<evidence type="ECO:0000256" key="4">
    <source>
        <dbReference type="ARBA" id="ARBA00022827"/>
    </source>
</evidence>
<dbReference type="GO" id="GO:0016491">
    <property type="term" value="F:oxidoreductase activity"/>
    <property type="evidence" value="ECO:0007669"/>
    <property type="project" value="UniProtKB-KW"/>
</dbReference>
<dbReference type="InterPro" id="IPR006094">
    <property type="entry name" value="Oxid_FAD_bind_N"/>
</dbReference>
<dbReference type="AlphaFoldDB" id="A0A4R0RNE0"/>
<dbReference type="PANTHER" id="PTHR42973">
    <property type="entry name" value="BINDING OXIDOREDUCTASE, PUTATIVE (AFU_ORTHOLOGUE AFUA_1G17690)-RELATED"/>
    <property type="match status" value="1"/>
</dbReference>
<keyword evidence="8" id="KW-1185">Reference proteome</keyword>
<dbReference type="InterPro" id="IPR036318">
    <property type="entry name" value="FAD-bd_PCMH-like_sf"/>
</dbReference>
<comment type="similarity">
    <text evidence="2">Belongs to the oxygen-dependent FAD-linked oxidoreductase family.</text>
</comment>
<organism evidence="7 8">
    <name type="scientific">Steccherinum ochraceum</name>
    <dbReference type="NCBI Taxonomy" id="92696"/>
    <lineage>
        <taxon>Eukaryota</taxon>
        <taxon>Fungi</taxon>
        <taxon>Dikarya</taxon>
        <taxon>Basidiomycota</taxon>
        <taxon>Agaricomycotina</taxon>
        <taxon>Agaricomycetes</taxon>
        <taxon>Polyporales</taxon>
        <taxon>Steccherinaceae</taxon>
        <taxon>Steccherinum</taxon>
    </lineage>
</organism>
<keyword evidence="5" id="KW-0560">Oxidoreductase</keyword>
<dbReference type="InterPro" id="IPR016169">
    <property type="entry name" value="FAD-bd_PCMH_sub2"/>
</dbReference>
<dbReference type="PROSITE" id="PS51387">
    <property type="entry name" value="FAD_PCMH"/>
    <property type="match status" value="1"/>
</dbReference>
<dbReference type="InterPro" id="IPR012951">
    <property type="entry name" value="BBE"/>
</dbReference>
<gene>
    <name evidence="7" type="ORF">EIP91_004878</name>
</gene>
<dbReference type="PANTHER" id="PTHR42973:SF39">
    <property type="entry name" value="FAD-BINDING PCMH-TYPE DOMAIN-CONTAINING PROTEIN"/>
    <property type="match status" value="1"/>
</dbReference>
<evidence type="ECO:0000256" key="2">
    <source>
        <dbReference type="ARBA" id="ARBA00005466"/>
    </source>
</evidence>
<dbReference type="Gene3D" id="3.30.43.10">
    <property type="entry name" value="Uridine Diphospho-n-acetylenolpyruvylglucosamine Reductase, domain 2"/>
    <property type="match status" value="1"/>
</dbReference>
<dbReference type="Gene3D" id="3.40.462.20">
    <property type="match status" value="1"/>
</dbReference>
<sequence>MASFEDFKQQFKGDIVTQHDPTYQQALDRWAANSRRDAAVVAFVKDAEDVALAIKYARAAGLRIAIRGGGHSAAGASSSEGGLVIDLSRYLNNARVDPDKKLIYVEGGAPWKAVDHAAIKHGLAGVGGTVNHTGVGGLTVGGGYGWLSGSHGLVIDNTVQLTVVTADGSILTANETENSDLFWGVRGGGSNFGVVTEFVFKLHTQRAKVFAGPVMFSPDKCEQIAAFLDNWWPKAKPEEGMIVVMLRGPDGTPLILTFIFYNGSEEEGLKAYKELLDIGPFVNQAAEVPYEELNNMTASNPLAEWGANYYYKGVPLPQKPSDDLNPKKFNEILKHTSSPDHVFGVLLEFLPHNKINSVPADAAPFRRDLSGNTLILIQWKDDTPEKSLKAKEMAHAIASLLPTGEGYGNYTPESDALPTARAVTADKTKALFREHYPKLQAIKKKYDPDMVFNQWYTIIPA</sequence>
<dbReference type="GO" id="GO:0071949">
    <property type="term" value="F:FAD binding"/>
    <property type="evidence" value="ECO:0007669"/>
    <property type="project" value="InterPro"/>
</dbReference>
<comment type="caution">
    <text evidence="7">The sequence shown here is derived from an EMBL/GenBank/DDBJ whole genome shotgun (WGS) entry which is preliminary data.</text>
</comment>
<dbReference type="InterPro" id="IPR050416">
    <property type="entry name" value="FAD-linked_Oxidoreductase"/>
</dbReference>
<accession>A0A4R0RNE0</accession>
<keyword evidence="4" id="KW-0274">FAD</keyword>
<evidence type="ECO:0000256" key="3">
    <source>
        <dbReference type="ARBA" id="ARBA00022630"/>
    </source>
</evidence>
<dbReference type="Proteomes" id="UP000292702">
    <property type="component" value="Unassembled WGS sequence"/>
</dbReference>
<dbReference type="OrthoDB" id="415825at2759"/>
<proteinExistence type="inferred from homology"/>
<dbReference type="EMBL" id="RWJN01000270">
    <property type="protein sequence ID" value="TCD63864.1"/>
    <property type="molecule type" value="Genomic_DNA"/>
</dbReference>
<evidence type="ECO:0000259" key="6">
    <source>
        <dbReference type="PROSITE" id="PS51387"/>
    </source>
</evidence>
<dbReference type="InterPro" id="IPR016167">
    <property type="entry name" value="FAD-bd_PCMH_sub1"/>
</dbReference>
<dbReference type="Pfam" id="PF08031">
    <property type="entry name" value="BBE"/>
    <property type="match status" value="1"/>
</dbReference>
<evidence type="ECO:0000256" key="5">
    <source>
        <dbReference type="ARBA" id="ARBA00023002"/>
    </source>
</evidence>
<evidence type="ECO:0000256" key="1">
    <source>
        <dbReference type="ARBA" id="ARBA00001974"/>
    </source>
</evidence>
<keyword evidence="3" id="KW-0285">Flavoprotein</keyword>
<dbReference type="STRING" id="92696.A0A4R0RNE0"/>